<dbReference type="Pfam" id="PF13738">
    <property type="entry name" value="Pyr_redox_3"/>
    <property type="match status" value="1"/>
</dbReference>
<sequence>MGSFFSILSLFARAPDPLQVEAQILRTDALAAKYQEERAKRLRTDGVAQFQETEGIYRPFQDDPWAPPLQREPIECETTVLIVGGGYGGLVTAVNLCKQGVEDFWIIEKGADFGGTWYWNQYPGVTCDVESTLYLPFLEETGYIPQERFASGPEIRGQVARIVAKWKLAAKTHLQTEITAMRWDECRGQWLTRTTHDDHFSSRFVVLATGTLHKPKLPGLRGIEGFQRDHFHSGRWNYAVTGGDTTGKMTQLASKTVGIIGTGASGVQLVPKLAQDAKKLYVFQRTPSSVAVRHTRPPDPAVIAALPPGWQRAQMNRFAEILQGTVVDEDVECSGTEGLDALTMREIHAEAARLGVDLQTHPNKLGEVYQLVDFRLMENLRTLVAETVQDQATAEKLKPWYAFMCKRPAFNNEYLAAFNRPNVELVDTNGQGVSHLTATGVVANGREYPVDLLVYSTGFEFEVGSNFHRRTGIHLVGAKGQTLDEKWASNPGGGPSTLFGIHIRDFPNLFTIDPAQAGVTANQLHNIYIAAEHIAPVVRTCLQTPGLSIIEPTEEAEEEWGKQIEAGREMRLAFAQKCPPGYYNKEGKPEEIPARWGVYPPGIVAWEKVLREWREEGTMKGMERR</sequence>
<evidence type="ECO:0000256" key="5">
    <source>
        <dbReference type="ARBA" id="ARBA00022857"/>
    </source>
</evidence>
<evidence type="ECO:0000256" key="2">
    <source>
        <dbReference type="ARBA" id="ARBA00010139"/>
    </source>
</evidence>
<evidence type="ECO:0000256" key="1">
    <source>
        <dbReference type="ARBA" id="ARBA00001974"/>
    </source>
</evidence>
<keyword evidence="3" id="KW-0285">Flavoprotein</keyword>
<evidence type="ECO:0000256" key="4">
    <source>
        <dbReference type="ARBA" id="ARBA00022827"/>
    </source>
</evidence>
<dbReference type="EMBL" id="KZ821252">
    <property type="protein sequence ID" value="PYH42428.1"/>
    <property type="molecule type" value="Genomic_DNA"/>
</dbReference>
<dbReference type="PANTHER" id="PTHR43098">
    <property type="entry name" value="L-ORNITHINE N(5)-MONOOXYGENASE-RELATED"/>
    <property type="match status" value="1"/>
</dbReference>
<keyword evidence="4" id="KW-0274">FAD</keyword>
<dbReference type="GO" id="GO:0004497">
    <property type="term" value="F:monooxygenase activity"/>
    <property type="evidence" value="ECO:0007669"/>
    <property type="project" value="UniProtKB-KW"/>
</dbReference>
<dbReference type="GeneID" id="37079955"/>
<proteinExistence type="inferred from homology"/>
<evidence type="ECO:0000256" key="6">
    <source>
        <dbReference type="ARBA" id="ARBA00023002"/>
    </source>
</evidence>
<protein>
    <submittedName>
        <fullName evidence="8">FAD/NAD(P)-binding domain-containing protein</fullName>
    </submittedName>
</protein>
<dbReference type="SUPFAM" id="SSF51905">
    <property type="entry name" value="FAD/NAD(P)-binding domain"/>
    <property type="match status" value="1"/>
</dbReference>
<dbReference type="InterPro" id="IPR036188">
    <property type="entry name" value="FAD/NAD-bd_sf"/>
</dbReference>
<keyword evidence="5" id="KW-0521">NADP</keyword>
<dbReference type="PRINTS" id="PR00411">
    <property type="entry name" value="PNDRDTASEI"/>
</dbReference>
<evidence type="ECO:0000256" key="7">
    <source>
        <dbReference type="ARBA" id="ARBA00023033"/>
    </source>
</evidence>
<gene>
    <name evidence="8" type="ORF">BP01DRAFT_405131</name>
</gene>
<evidence type="ECO:0000313" key="9">
    <source>
        <dbReference type="Proteomes" id="UP000248349"/>
    </source>
</evidence>
<accession>A0A318ZQQ1</accession>
<evidence type="ECO:0000256" key="3">
    <source>
        <dbReference type="ARBA" id="ARBA00022630"/>
    </source>
</evidence>
<dbReference type="Gene3D" id="3.50.50.60">
    <property type="entry name" value="FAD/NAD(P)-binding domain"/>
    <property type="match status" value="2"/>
</dbReference>
<evidence type="ECO:0000313" key="8">
    <source>
        <dbReference type="EMBL" id="PYH42428.1"/>
    </source>
</evidence>
<name>A0A318ZQQ1_9EURO</name>
<reference evidence="8 9" key="1">
    <citation type="submission" date="2016-12" db="EMBL/GenBank/DDBJ databases">
        <title>The genomes of Aspergillus section Nigri reveals drivers in fungal speciation.</title>
        <authorList>
            <consortium name="DOE Joint Genome Institute"/>
            <person name="Vesth T.C."/>
            <person name="Nybo J."/>
            <person name="Theobald S."/>
            <person name="Brandl J."/>
            <person name="Frisvad J.C."/>
            <person name="Nielsen K.F."/>
            <person name="Lyhne E.K."/>
            <person name="Kogle M.E."/>
            <person name="Kuo A."/>
            <person name="Riley R."/>
            <person name="Clum A."/>
            <person name="Nolan M."/>
            <person name="Lipzen A."/>
            <person name="Salamov A."/>
            <person name="Henrissat B."/>
            <person name="Wiebenga A."/>
            <person name="De Vries R.P."/>
            <person name="Grigoriev I.V."/>
            <person name="Mortensen U.H."/>
            <person name="Andersen M.R."/>
            <person name="Baker S.E."/>
        </authorList>
    </citation>
    <scope>NUCLEOTIDE SEQUENCE [LARGE SCALE GENOMIC DNA]</scope>
    <source>
        <strain evidence="8 9">JOP 1030-1</strain>
    </source>
</reference>
<comment type="cofactor">
    <cofactor evidence="1">
        <name>FAD</name>
        <dbReference type="ChEBI" id="CHEBI:57692"/>
    </cofactor>
</comment>
<dbReference type="InterPro" id="IPR050775">
    <property type="entry name" value="FAD-binding_Monooxygenases"/>
</dbReference>
<keyword evidence="9" id="KW-1185">Reference proteome</keyword>
<keyword evidence="6" id="KW-0560">Oxidoreductase</keyword>
<dbReference type="AlphaFoldDB" id="A0A318ZQQ1"/>
<dbReference type="RefSeq" id="XP_025428410.1">
    <property type="nucleotide sequence ID" value="XM_025578726.1"/>
</dbReference>
<comment type="similarity">
    <text evidence="2">Belongs to the FAD-binding monooxygenase family.</text>
</comment>
<dbReference type="PANTHER" id="PTHR43098:SF4">
    <property type="entry name" value="BLR3857 PROTEIN"/>
    <property type="match status" value="1"/>
</dbReference>
<keyword evidence="7" id="KW-0503">Monooxygenase</keyword>
<organism evidence="8 9">
    <name type="scientific">Aspergillus saccharolyticus JOP 1030-1</name>
    <dbReference type="NCBI Taxonomy" id="1450539"/>
    <lineage>
        <taxon>Eukaryota</taxon>
        <taxon>Fungi</taxon>
        <taxon>Dikarya</taxon>
        <taxon>Ascomycota</taxon>
        <taxon>Pezizomycotina</taxon>
        <taxon>Eurotiomycetes</taxon>
        <taxon>Eurotiomycetidae</taxon>
        <taxon>Eurotiales</taxon>
        <taxon>Aspergillaceae</taxon>
        <taxon>Aspergillus</taxon>
        <taxon>Aspergillus subgen. Circumdati</taxon>
    </lineage>
</organism>
<dbReference type="STRING" id="1450539.A0A318ZQQ1"/>
<dbReference type="Proteomes" id="UP000248349">
    <property type="component" value="Unassembled WGS sequence"/>
</dbReference>
<dbReference type="OrthoDB" id="66881at2759"/>